<comment type="caution">
    <text evidence="2">The sequence shown here is derived from an EMBL/GenBank/DDBJ whole genome shotgun (WGS) entry which is preliminary data.</text>
</comment>
<evidence type="ECO:0000313" key="2">
    <source>
        <dbReference type="EMBL" id="MPM45522.1"/>
    </source>
</evidence>
<keyword evidence="1" id="KW-0812">Transmembrane</keyword>
<dbReference type="AlphaFoldDB" id="A0A644ZXH4"/>
<sequence>MIPVTTVFPKSSRKYNRCRNLNISGFFMNFTPIFNKRIFYNHNIGKEERESGTLVKECKQFKFLAKLSVVTFLCFLKHCNICVKVCSLCICCPINTRKHLVLFVSSPICTCNTHKLKSFKRFRTHKVRSCTKVCKITLFIKRNNSVLRKISDKLNFIRLFFFLHKLDSLCSGKFKSFKRNILFNNFLHFFFYFFKLFVCKSLFSVKIIVKTIVN</sequence>
<keyword evidence="1" id="KW-0472">Membrane</keyword>
<gene>
    <name evidence="2" type="ORF">SDC9_92209</name>
</gene>
<dbReference type="AntiFam" id="ANF00209">
    <property type="entry name" value="Shadow ORF (opposite thrS)"/>
</dbReference>
<organism evidence="2">
    <name type="scientific">bioreactor metagenome</name>
    <dbReference type="NCBI Taxonomy" id="1076179"/>
    <lineage>
        <taxon>unclassified sequences</taxon>
        <taxon>metagenomes</taxon>
        <taxon>ecological metagenomes</taxon>
    </lineage>
</organism>
<reference evidence="2" key="1">
    <citation type="submission" date="2019-08" db="EMBL/GenBank/DDBJ databases">
        <authorList>
            <person name="Kucharzyk K."/>
            <person name="Murdoch R.W."/>
            <person name="Higgins S."/>
            <person name="Loffler F."/>
        </authorList>
    </citation>
    <scope>NUCLEOTIDE SEQUENCE</scope>
</reference>
<keyword evidence="1" id="KW-1133">Transmembrane helix</keyword>
<dbReference type="EMBL" id="VSSQ01010907">
    <property type="protein sequence ID" value="MPM45522.1"/>
    <property type="molecule type" value="Genomic_DNA"/>
</dbReference>
<name>A0A644ZXH4_9ZZZZ</name>
<evidence type="ECO:0000256" key="1">
    <source>
        <dbReference type="SAM" id="Phobius"/>
    </source>
</evidence>
<proteinExistence type="predicted"/>
<protein>
    <submittedName>
        <fullName evidence="2">Uncharacterized protein</fullName>
    </submittedName>
</protein>
<feature type="transmembrane region" description="Helical" evidence="1">
    <location>
        <begin position="186"/>
        <end position="209"/>
    </location>
</feature>
<accession>A0A644ZXH4</accession>